<name>A0ABR1RI01_9PEZI</name>
<keyword evidence="3" id="KW-1185">Reference proteome</keyword>
<dbReference type="InterPro" id="IPR036770">
    <property type="entry name" value="Ankyrin_rpt-contain_sf"/>
</dbReference>
<dbReference type="Gene3D" id="1.25.40.20">
    <property type="entry name" value="Ankyrin repeat-containing domain"/>
    <property type="match status" value="1"/>
</dbReference>
<dbReference type="EMBL" id="JAQQWI010000015">
    <property type="protein sequence ID" value="KAK8012909.1"/>
    <property type="molecule type" value="Genomic_DNA"/>
</dbReference>
<sequence length="378" mass="39707">MIEHLLGAGVCGDCLSQVLVRCLGRGDAIKDHESTWLPLVQLLLEKGRADVNFHDGKVLVLVVTKGWVHTLRLLVRFQPSVSSLGAALPSAMGLSDPNTKRHVVQLLLGAASIDQAAGRRLKSHAVESAARALDYPILQLLAKPTLSAADLELAFVSATSTGAHWTTPVGLQVIQFLLGMGASGSHVDQAFFQASATHAPDAIDLLAEYVGPAAFSRALISMTKNFEASGWCEIQYASVVGFFLERGACGDAVNVALLNAVEAAGSGNKSVLALETLLDSNSIRVNFQFGEALRIAAQAGNANVLALLMESGADRDAVTRAFNEAIASLTTERTSGGSRKSGRPTDCSCPGKYTTARCAQWPTTKAGGVDGAKVSFHV</sequence>
<reference evidence="2 3" key="1">
    <citation type="submission" date="2023-01" db="EMBL/GenBank/DDBJ databases">
        <title>Analysis of 21 Apiospora genomes using comparative genomics revels a genus with tremendous synthesis potential of carbohydrate active enzymes and secondary metabolites.</title>
        <authorList>
            <person name="Sorensen T."/>
        </authorList>
    </citation>
    <scope>NUCLEOTIDE SEQUENCE [LARGE SCALE GENOMIC DNA]</scope>
    <source>
        <strain evidence="2 3">CBS 20057</strain>
    </source>
</reference>
<evidence type="ECO:0000313" key="3">
    <source>
        <dbReference type="Proteomes" id="UP001396898"/>
    </source>
</evidence>
<dbReference type="InterPro" id="IPR002110">
    <property type="entry name" value="Ankyrin_rpt"/>
</dbReference>
<proteinExistence type="predicted"/>
<evidence type="ECO:0000313" key="2">
    <source>
        <dbReference type="EMBL" id="KAK8012909.1"/>
    </source>
</evidence>
<comment type="caution">
    <text evidence="2">The sequence shown here is derived from an EMBL/GenBank/DDBJ whole genome shotgun (WGS) entry which is preliminary data.</text>
</comment>
<dbReference type="Proteomes" id="UP001396898">
    <property type="component" value="Unassembled WGS sequence"/>
</dbReference>
<dbReference type="PROSITE" id="PS50088">
    <property type="entry name" value="ANK_REPEAT"/>
    <property type="match status" value="1"/>
</dbReference>
<protein>
    <submittedName>
        <fullName evidence="2">Uncharacterized protein</fullName>
    </submittedName>
</protein>
<evidence type="ECO:0000256" key="1">
    <source>
        <dbReference type="PROSITE-ProRule" id="PRU00023"/>
    </source>
</evidence>
<keyword evidence="1" id="KW-0040">ANK repeat</keyword>
<dbReference type="SUPFAM" id="SSF48403">
    <property type="entry name" value="Ankyrin repeat"/>
    <property type="match status" value="1"/>
</dbReference>
<organism evidence="2 3">
    <name type="scientific">Apiospora marii</name>
    <dbReference type="NCBI Taxonomy" id="335849"/>
    <lineage>
        <taxon>Eukaryota</taxon>
        <taxon>Fungi</taxon>
        <taxon>Dikarya</taxon>
        <taxon>Ascomycota</taxon>
        <taxon>Pezizomycotina</taxon>
        <taxon>Sordariomycetes</taxon>
        <taxon>Xylariomycetidae</taxon>
        <taxon>Amphisphaeriales</taxon>
        <taxon>Apiosporaceae</taxon>
        <taxon>Apiospora</taxon>
    </lineage>
</organism>
<accession>A0ABR1RI01</accession>
<gene>
    <name evidence="2" type="ORF">PG991_010284</name>
</gene>
<feature type="repeat" description="ANK" evidence="1">
    <location>
        <begin position="288"/>
        <end position="320"/>
    </location>
</feature>